<feature type="domain" description="F-box" evidence="1">
    <location>
        <begin position="12"/>
        <end position="52"/>
    </location>
</feature>
<protein>
    <recommendedName>
        <fullName evidence="1">F-box domain-containing protein</fullName>
    </recommendedName>
</protein>
<dbReference type="PANTHER" id="PTHR32133">
    <property type="entry name" value="OS07G0120400 PROTEIN"/>
    <property type="match status" value="1"/>
</dbReference>
<keyword evidence="3" id="KW-1185">Reference proteome</keyword>
<dbReference type="AlphaFoldDB" id="A0A0D9WV30"/>
<reference evidence="3" key="2">
    <citation type="submission" date="2013-12" db="EMBL/GenBank/DDBJ databases">
        <authorList>
            <person name="Yu Y."/>
            <person name="Lee S."/>
            <person name="de Baynast K."/>
            <person name="Wissotski M."/>
            <person name="Liu L."/>
            <person name="Talag J."/>
            <person name="Goicoechea J."/>
            <person name="Angelova A."/>
            <person name="Jetty R."/>
            <person name="Kudrna D."/>
            <person name="Golser W."/>
            <person name="Rivera L."/>
            <person name="Zhang J."/>
            <person name="Wing R."/>
        </authorList>
    </citation>
    <scope>NUCLEOTIDE SEQUENCE</scope>
</reference>
<dbReference type="InterPro" id="IPR036047">
    <property type="entry name" value="F-box-like_dom_sf"/>
</dbReference>
<dbReference type="PANTHER" id="PTHR32133:SF366">
    <property type="entry name" value="OS07G0122900 PROTEIN"/>
    <property type="match status" value="1"/>
</dbReference>
<dbReference type="EnsemblPlants" id="LPERR07G01520.1">
    <property type="protein sequence ID" value="LPERR07G01520.1"/>
    <property type="gene ID" value="LPERR07G01520"/>
</dbReference>
<dbReference type="InterPro" id="IPR011043">
    <property type="entry name" value="Gal_Oxase/kelch_b-propeller"/>
</dbReference>
<sequence length="362" mass="40010">MAAAAPAPAPELANDVMEEILLRLPPDDPTCAARASAFCKHWRNLLTNDAIFRRRYAAFHRTPPVLGFIHPWPLDCRHGLALFLSESSSSLDSLTVWDPISGDLVRRLHLPPHIPINSYHRAAAIVSLSSSSASGECPNFGVVFVAAEGEWGGIASAWLYSSETGEWTPPSTIADDQRSFAVDYKPSVVVGDAVYFLAHYGNNILRYDLIRMELTEFSSPEMDHNDALLMTTTDHGGGGVGLGLALTVSGRWLEIWSWNQPETEKTAVAAGWVRRRVIELYAVFPYITGKVDTRPCLIGFAEGTDVIFMETSDGVYGVELTSLHVTRVLESCPSQSLFPYMSFFFLGRQRDKLPTPKKYTVI</sequence>
<dbReference type="Pfam" id="PF00646">
    <property type="entry name" value="F-box"/>
    <property type="match status" value="1"/>
</dbReference>
<dbReference type="Proteomes" id="UP000032180">
    <property type="component" value="Chromosome 7"/>
</dbReference>
<dbReference type="eggNOG" id="ENOG502SKDB">
    <property type="taxonomic scope" value="Eukaryota"/>
</dbReference>
<organism evidence="2 3">
    <name type="scientific">Leersia perrieri</name>
    <dbReference type="NCBI Taxonomy" id="77586"/>
    <lineage>
        <taxon>Eukaryota</taxon>
        <taxon>Viridiplantae</taxon>
        <taxon>Streptophyta</taxon>
        <taxon>Embryophyta</taxon>
        <taxon>Tracheophyta</taxon>
        <taxon>Spermatophyta</taxon>
        <taxon>Magnoliopsida</taxon>
        <taxon>Liliopsida</taxon>
        <taxon>Poales</taxon>
        <taxon>Poaceae</taxon>
        <taxon>BOP clade</taxon>
        <taxon>Oryzoideae</taxon>
        <taxon>Oryzeae</taxon>
        <taxon>Oryzinae</taxon>
        <taxon>Leersia</taxon>
    </lineage>
</organism>
<dbReference type="SUPFAM" id="SSF81383">
    <property type="entry name" value="F-box domain"/>
    <property type="match status" value="1"/>
</dbReference>
<reference evidence="2 3" key="1">
    <citation type="submission" date="2012-08" db="EMBL/GenBank/DDBJ databases">
        <title>Oryza genome evolution.</title>
        <authorList>
            <person name="Wing R.A."/>
        </authorList>
    </citation>
    <scope>NUCLEOTIDE SEQUENCE</scope>
</reference>
<accession>A0A0D9WV30</accession>
<evidence type="ECO:0000313" key="3">
    <source>
        <dbReference type="Proteomes" id="UP000032180"/>
    </source>
</evidence>
<dbReference type="SUPFAM" id="SSF50965">
    <property type="entry name" value="Galactose oxidase, central domain"/>
    <property type="match status" value="1"/>
</dbReference>
<dbReference type="Gramene" id="LPERR07G01520.1">
    <property type="protein sequence ID" value="LPERR07G01520.1"/>
    <property type="gene ID" value="LPERR07G01520"/>
</dbReference>
<reference evidence="2" key="3">
    <citation type="submission" date="2015-04" db="UniProtKB">
        <authorList>
            <consortium name="EnsemblPlants"/>
        </authorList>
    </citation>
    <scope>IDENTIFICATION</scope>
</reference>
<evidence type="ECO:0000313" key="2">
    <source>
        <dbReference type="EnsemblPlants" id="LPERR07G01520.1"/>
    </source>
</evidence>
<evidence type="ECO:0000259" key="1">
    <source>
        <dbReference type="Pfam" id="PF00646"/>
    </source>
</evidence>
<name>A0A0D9WV30_9ORYZ</name>
<dbReference type="InterPro" id="IPR001810">
    <property type="entry name" value="F-box_dom"/>
</dbReference>
<proteinExistence type="predicted"/>
<dbReference type="HOGENOM" id="CLU_017945_2_1_1"/>